<gene>
    <name evidence="3" type="ORF">BCV69DRAFT_299454</name>
</gene>
<dbReference type="Pfam" id="PF13391">
    <property type="entry name" value="HNH_2"/>
    <property type="match status" value="1"/>
</dbReference>
<sequence>MTTQYTLSSSSWTGDSLVLRDAAGRRMLTFPIIFLTEGHVASWDYIYEVLGMCFKGAVNLTTLDGTLKTRTDRVTAGTLVVTSDDAGVTPVRGPRFKEKFRAPADRDDNSTMSHSSRSSVNQSPFRTKLTGRDAVCLVTDSDPDRCTAAHILPISRPEYYVEVLGLDQDAPLYSTAYGLLLRKDIHSDFDQGRIAFYPHRDRLIVHVFDLDPSYRQYHGKILRPDRFRAGSEAPSVDLLRFHYRHCCIKYMRGYAAFMNIPQGAVMVDSSGP</sequence>
<dbReference type="RefSeq" id="XP_025347478.1">
    <property type="nucleotide sequence ID" value="XM_025494331.1"/>
</dbReference>
<organism evidence="3 4">
    <name type="scientific">Pseudomicrostroma glucosiphilum</name>
    <dbReference type="NCBI Taxonomy" id="1684307"/>
    <lineage>
        <taxon>Eukaryota</taxon>
        <taxon>Fungi</taxon>
        <taxon>Dikarya</taxon>
        <taxon>Basidiomycota</taxon>
        <taxon>Ustilaginomycotina</taxon>
        <taxon>Exobasidiomycetes</taxon>
        <taxon>Microstromatales</taxon>
        <taxon>Microstromatales incertae sedis</taxon>
        <taxon>Pseudomicrostroma</taxon>
    </lineage>
</organism>
<evidence type="ECO:0000313" key="3">
    <source>
        <dbReference type="EMBL" id="PWN20318.1"/>
    </source>
</evidence>
<dbReference type="Proteomes" id="UP000245942">
    <property type="component" value="Unassembled WGS sequence"/>
</dbReference>
<dbReference type="AlphaFoldDB" id="A0A316U662"/>
<dbReference type="OrthoDB" id="2569251at2759"/>
<reference evidence="3 4" key="1">
    <citation type="journal article" date="2018" name="Mol. Biol. Evol.">
        <title>Broad Genomic Sampling Reveals a Smut Pathogenic Ancestry of the Fungal Clade Ustilaginomycotina.</title>
        <authorList>
            <person name="Kijpornyongpan T."/>
            <person name="Mondo S.J."/>
            <person name="Barry K."/>
            <person name="Sandor L."/>
            <person name="Lee J."/>
            <person name="Lipzen A."/>
            <person name="Pangilinan J."/>
            <person name="LaButti K."/>
            <person name="Hainaut M."/>
            <person name="Henrissat B."/>
            <person name="Grigoriev I.V."/>
            <person name="Spatafora J.W."/>
            <person name="Aime M.C."/>
        </authorList>
    </citation>
    <scope>NUCLEOTIDE SEQUENCE [LARGE SCALE GENOMIC DNA]</scope>
    <source>
        <strain evidence="3 4">MCA 4718</strain>
    </source>
</reference>
<keyword evidence="4" id="KW-1185">Reference proteome</keyword>
<dbReference type="STRING" id="1684307.A0A316U662"/>
<dbReference type="InterPro" id="IPR003615">
    <property type="entry name" value="HNH_nuc"/>
</dbReference>
<protein>
    <recommendedName>
        <fullName evidence="2">HNH nuclease domain-containing protein</fullName>
    </recommendedName>
</protein>
<feature type="region of interest" description="Disordered" evidence="1">
    <location>
        <begin position="97"/>
        <end position="125"/>
    </location>
</feature>
<feature type="domain" description="HNH nuclease" evidence="2">
    <location>
        <begin position="136"/>
        <end position="196"/>
    </location>
</feature>
<evidence type="ECO:0000259" key="2">
    <source>
        <dbReference type="Pfam" id="PF13391"/>
    </source>
</evidence>
<feature type="compositionally biased region" description="Polar residues" evidence="1">
    <location>
        <begin position="110"/>
        <end position="125"/>
    </location>
</feature>
<evidence type="ECO:0000313" key="4">
    <source>
        <dbReference type="Proteomes" id="UP000245942"/>
    </source>
</evidence>
<evidence type="ECO:0000256" key="1">
    <source>
        <dbReference type="SAM" id="MobiDB-lite"/>
    </source>
</evidence>
<proteinExistence type="predicted"/>
<name>A0A316U662_9BASI</name>
<feature type="compositionally biased region" description="Basic and acidic residues" evidence="1">
    <location>
        <begin position="97"/>
        <end position="109"/>
    </location>
</feature>
<dbReference type="GeneID" id="37016065"/>
<accession>A0A316U662</accession>
<dbReference type="EMBL" id="KZ819328">
    <property type="protein sequence ID" value="PWN20318.1"/>
    <property type="molecule type" value="Genomic_DNA"/>
</dbReference>